<dbReference type="InterPro" id="IPR002018">
    <property type="entry name" value="CarbesteraseB"/>
</dbReference>
<proteinExistence type="inferred from homology"/>
<keyword evidence="8" id="KW-1185">Reference proteome</keyword>
<accession>E9G1E2</accession>
<evidence type="ECO:0000259" key="6">
    <source>
        <dbReference type="Pfam" id="PF00135"/>
    </source>
</evidence>
<dbReference type="Pfam" id="PF00135">
    <property type="entry name" value="COesterase"/>
    <property type="match status" value="1"/>
</dbReference>
<dbReference type="eggNOG" id="KOG1516">
    <property type="taxonomic scope" value="Eukaryota"/>
</dbReference>
<dbReference type="GO" id="GO:0052689">
    <property type="term" value="F:carboxylic ester hydrolase activity"/>
    <property type="evidence" value="ECO:0007669"/>
    <property type="project" value="UniProtKB-KW"/>
</dbReference>
<dbReference type="Proteomes" id="UP000000305">
    <property type="component" value="Unassembled WGS sequence"/>
</dbReference>
<dbReference type="ESTHER" id="dappu-e9g1e2">
    <property type="family name" value="Carb_B_Arthropoda"/>
</dbReference>
<evidence type="ECO:0000256" key="2">
    <source>
        <dbReference type="ARBA" id="ARBA00022487"/>
    </source>
</evidence>
<dbReference type="SUPFAM" id="SSF53474">
    <property type="entry name" value="alpha/beta-Hydrolases"/>
    <property type="match status" value="1"/>
</dbReference>
<evidence type="ECO:0000256" key="1">
    <source>
        <dbReference type="ARBA" id="ARBA00005964"/>
    </source>
</evidence>
<dbReference type="PROSITE" id="PS00122">
    <property type="entry name" value="CARBOXYLESTERASE_B_1"/>
    <property type="match status" value="1"/>
</dbReference>
<dbReference type="InterPro" id="IPR050309">
    <property type="entry name" value="Type-B_Carboxylest/Lipase"/>
</dbReference>
<protein>
    <recommendedName>
        <fullName evidence="5">Carboxylic ester hydrolase</fullName>
        <ecNumber evidence="5">3.1.1.-</ecNumber>
    </recommendedName>
</protein>
<keyword evidence="2" id="KW-0719">Serine esterase</keyword>
<keyword evidence="4" id="KW-0325">Glycoprotein</keyword>
<organism evidence="7 8">
    <name type="scientific">Daphnia pulex</name>
    <name type="common">Water flea</name>
    <dbReference type="NCBI Taxonomy" id="6669"/>
    <lineage>
        <taxon>Eukaryota</taxon>
        <taxon>Metazoa</taxon>
        <taxon>Ecdysozoa</taxon>
        <taxon>Arthropoda</taxon>
        <taxon>Crustacea</taxon>
        <taxon>Branchiopoda</taxon>
        <taxon>Diplostraca</taxon>
        <taxon>Cladocera</taxon>
        <taxon>Anomopoda</taxon>
        <taxon>Daphniidae</taxon>
        <taxon>Daphnia</taxon>
    </lineage>
</organism>
<keyword evidence="3 5" id="KW-0378">Hydrolase</keyword>
<gene>
    <name evidence="7" type="ORF">DAPPUDRAFT_307908</name>
</gene>
<comment type="similarity">
    <text evidence="1 5">Belongs to the type-B carboxylesterase/lipase family.</text>
</comment>
<dbReference type="FunFam" id="3.40.50.1820:FF:000092">
    <property type="entry name" value="Carboxylic ester hydrolase"/>
    <property type="match status" value="1"/>
</dbReference>
<dbReference type="PhylomeDB" id="E9G1E2"/>
<dbReference type="InterPro" id="IPR029058">
    <property type="entry name" value="AB_hydrolase_fold"/>
</dbReference>
<dbReference type="Gene3D" id="3.40.50.1820">
    <property type="entry name" value="alpha/beta hydrolase"/>
    <property type="match status" value="1"/>
</dbReference>
<reference evidence="7 8" key="1">
    <citation type="journal article" date="2011" name="Science">
        <title>The ecoresponsive genome of Daphnia pulex.</title>
        <authorList>
            <person name="Colbourne J.K."/>
            <person name="Pfrender M.E."/>
            <person name="Gilbert D."/>
            <person name="Thomas W.K."/>
            <person name="Tucker A."/>
            <person name="Oakley T.H."/>
            <person name="Tokishita S."/>
            <person name="Aerts A."/>
            <person name="Arnold G.J."/>
            <person name="Basu M.K."/>
            <person name="Bauer D.J."/>
            <person name="Caceres C.E."/>
            <person name="Carmel L."/>
            <person name="Casola C."/>
            <person name="Choi J.H."/>
            <person name="Detter J.C."/>
            <person name="Dong Q."/>
            <person name="Dusheyko S."/>
            <person name="Eads B.D."/>
            <person name="Frohlich T."/>
            <person name="Geiler-Samerotte K.A."/>
            <person name="Gerlach D."/>
            <person name="Hatcher P."/>
            <person name="Jogdeo S."/>
            <person name="Krijgsveld J."/>
            <person name="Kriventseva E.V."/>
            <person name="Kultz D."/>
            <person name="Laforsch C."/>
            <person name="Lindquist E."/>
            <person name="Lopez J."/>
            <person name="Manak J.R."/>
            <person name="Muller J."/>
            <person name="Pangilinan J."/>
            <person name="Patwardhan R.P."/>
            <person name="Pitluck S."/>
            <person name="Pritham E.J."/>
            <person name="Rechtsteiner A."/>
            <person name="Rho M."/>
            <person name="Rogozin I.B."/>
            <person name="Sakarya O."/>
            <person name="Salamov A."/>
            <person name="Schaack S."/>
            <person name="Shapiro H."/>
            <person name="Shiga Y."/>
            <person name="Skalitzky C."/>
            <person name="Smith Z."/>
            <person name="Souvorov A."/>
            <person name="Sung W."/>
            <person name="Tang Z."/>
            <person name="Tsuchiya D."/>
            <person name="Tu H."/>
            <person name="Vos H."/>
            <person name="Wang M."/>
            <person name="Wolf Y.I."/>
            <person name="Yamagata H."/>
            <person name="Yamada T."/>
            <person name="Ye Y."/>
            <person name="Shaw J.R."/>
            <person name="Andrews J."/>
            <person name="Crease T.J."/>
            <person name="Tang H."/>
            <person name="Lucas S.M."/>
            <person name="Robertson H.M."/>
            <person name="Bork P."/>
            <person name="Koonin E.V."/>
            <person name="Zdobnov E.M."/>
            <person name="Grigoriev I.V."/>
            <person name="Lynch M."/>
            <person name="Boore J.L."/>
        </authorList>
    </citation>
    <scope>NUCLEOTIDE SEQUENCE [LARGE SCALE GENOMIC DNA]</scope>
</reference>
<dbReference type="HOGENOM" id="CLU_006586_13_2_1"/>
<evidence type="ECO:0000313" key="8">
    <source>
        <dbReference type="Proteomes" id="UP000000305"/>
    </source>
</evidence>
<dbReference type="EMBL" id="GL732529">
    <property type="protein sequence ID" value="EFX86650.1"/>
    <property type="molecule type" value="Genomic_DNA"/>
</dbReference>
<dbReference type="OMA" id="NEGAFTI"/>
<dbReference type="InterPro" id="IPR019826">
    <property type="entry name" value="Carboxylesterase_B_AS"/>
</dbReference>
<name>E9G1E2_DAPPU</name>
<sequence length="517" mass="58317">MTSQAGRSFYAFRGIPYAKPPVGDLRFSDPLPVDPWLGETLDVTREGPTCIQYNTLVQFILGKEDCLKLNIYTHDLDFANSTRAVMVWIHGGSWFMSSGNGGLTDIYGPRYLLDRDIVLVTINYRLGPFGFLTTEDAEAPGNYGLLDQSMALRWVRDHIRYFGGNPDAVTIFGESSGAASVQHHLLSPHSKGLFHRAIAQSGSALNPWSIEKSVGEYSRLLAKDLDCLSSNSSEVLSCLRNKPARELAIFRKKIEVFKIIPIAFGPRIDTERELPFIPDEPKNLIEQKQINEVPLIMGLNENEGAFTIAMLLSNNGTLLRNFSEDPLKYLRSLSGVEFTKNGDQVINRIVEQYFTPNKTFENQLTELEQMISDYAFFKGIDDAVHLFSKFSDQPTYYYLFGHRGQLSVTSLLGLSPDLNLGVSHTDELYFMFTNDFLPRLNSTNDITVSKLLLDLWTTFAQDGVPQSDLVNGGWCPIEVDQTQYLKIDAEYPAMMNQSMPFHDRLAFWNQDFNPSTV</sequence>
<dbReference type="EC" id="3.1.1.-" evidence="5"/>
<dbReference type="AlphaFoldDB" id="E9G1E2"/>
<dbReference type="KEGG" id="dpx:DAPPUDRAFT_307908"/>
<evidence type="ECO:0000256" key="5">
    <source>
        <dbReference type="RuleBase" id="RU361235"/>
    </source>
</evidence>
<evidence type="ECO:0000256" key="4">
    <source>
        <dbReference type="ARBA" id="ARBA00023180"/>
    </source>
</evidence>
<dbReference type="PANTHER" id="PTHR11559">
    <property type="entry name" value="CARBOXYLESTERASE"/>
    <property type="match status" value="1"/>
</dbReference>
<evidence type="ECO:0000256" key="3">
    <source>
        <dbReference type="ARBA" id="ARBA00022801"/>
    </source>
</evidence>
<dbReference type="InParanoid" id="E9G1E2"/>
<evidence type="ECO:0000313" key="7">
    <source>
        <dbReference type="EMBL" id="EFX86650.1"/>
    </source>
</evidence>
<feature type="domain" description="Carboxylesterase type B" evidence="6">
    <location>
        <begin position="4"/>
        <end position="492"/>
    </location>
</feature>
<dbReference type="STRING" id="6669.E9G1E2"/>
<dbReference type="OrthoDB" id="19653at2759"/>